<dbReference type="Proteomes" id="UP000276133">
    <property type="component" value="Unassembled WGS sequence"/>
</dbReference>
<evidence type="ECO:0000313" key="1">
    <source>
        <dbReference type="EMBL" id="RNA39806.1"/>
    </source>
</evidence>
<gene>
    <name evidence="1" type="ORF">BpHYR1_034402</name>
</gene>
<protein>
    <submittedName>
        <fullName evidence="1">Uncharacterized protein</fullName>
    </submittedName>
</protein>
<organism evidence="1 2">
    <name type="scientific">Brachionus plicatilis</name>
    <name type="common">Marine rotifer</name>
    <name type="synonym">Brachionus muelleri</name>
    <dbReference type="NCBI Taxonomy" id="10195"/>
    <lineage>
        <taxon>Eukaryota</taxon>
        <taxon>Metazoa</taxon>
        <taxon>Spiralia</taxon>
        <taxon>Gnathifera</taxon>
        <taxon>Rotifera</taxon>
        <taxon>Eurotatoria</taxon>
        <taxon>Monogononta</taxon>
        <taxon>Pseudotrocha</taxon>
        <taxon>Ploima</taxon>
        <taxon>Brachionidae</taxon>
        <taxon>Brachionus</taxon>
    </lineage>
</organism>
<reference evidence="1 2" key="1">
    <citation type="journal article" date="2018" name="Sci. Rep.">
        <title>Genomic signatures of local adaptation to the degree of environmental predictability in rotifers.</title>
        <authorList>
            <person name="Franch-Gras L."/>
            <person name="Hahn C."/>
            <person name="Garcia-Roger E.M."/>
            <person name="Carmona M.J."/>
            <person name="Serra M."/>
            <person name="Gomez A."/>
        </authorList>
    </citation>
    <scope>NUCLEOTIDE SEQUENCE [LARGE SCALE GENOMIC DNA]</scope>
    <source>
        <strain evidence="1">HYR1</strain>
    </source>
</reference>
<name>A0A3M7SVN0_BRAPC</name>
<comment type="caution">
    <text evidence="1">The sequence shown here is derived from an EMBL/GenBank/DDBJ whole genome shotgun (WGS) entry which is preliminary data.</text>
</comment>
<proteinExistence type="predicted"/>
<dbReference type="AlphaFoldDB" id="A0A3M7SVN0"/>
<sequence>MKALYDLSQILSAVEIRLYKIQKFQEILFQEIRKTRKTRKTRCQKIRNSGIIYVNLPTCKTNKNDSFI</sequence>
<dbReference type="EMBL" id="REGN01000703">
    <property type="protein sequence ID" value="RNA39806.1"/>
    <property type="molecule type" value="Genomic_DNA"/>
</dbReference>
<keyword evidence="2" id="KW-1185">Reference proteome</keyword>
<accession>A0A3M7SVN0</accession>
<evidence type="ECO:0000313" key="2">
    <source>
        <dbReference type="Proteomes" id="UP000276133"/>
    </source>
</evidence>